<protein>
    <recommendedName>
        <fullName evidence="4">Glycine zipper 2TM domain-containing protein</fullName>
    </recommendedName>
</protein>
<evidence type="ECO:0000313" key="2">
    <source>
        <dbReference type="EMBL" id="MEE1672244.1"/>
    </source>
</evidence>
<evidence type="ECO:0000313" key="3">
    <source>
        <dbReference type="Proteomes" id="UP001310248"/>
    </source>
</evidence>
<gene>
    <name evidence="2" type="ORF">SNR37_000011</name>
</gene>
<evidence type="ECO:0000256" key="1">
    <source>
        <dbReference type="SAM" id="SignalP"/>
    </source>
</evidence>
<feature type="chain" id="PRO_5045373059" description="Glycine zipper 2TM domain-containing protein" evidence="1">
    <location>
        <begin position="21"/>
        <end position="169"/>
    </location>
</feature>
<name>A0ABU7FZU2_9ALTE</name>
<dbReference type="PROSITE" id="PS51257">
    <property type="entry name" value="PROKAR_LIPOPROTEIN"/>
    <property type="match status" value="1"/>
</dbReference>
<reference evidence="2 3" key="2">
    <citation type="submission" date="2023-12" db="EMBL/GenBank/DDBJ databases">
        <authorList>
            <consortium name="Cladostephus spongiosus"/>
            <person name="Lorente B."/>
            <person name="Cabral C."/>
            <person name="Frias J."/>
            <person name="Faria J."/>
            <person name="Toubarro D."/>
        </authorList>
    </citation>
    <scope>NUCLEOTIDE SEQUENCE [LARGE SCALE GENOMIC DNA]</scope>
    <source>
        <strain evidence="2 3">ZMCS4</strain>
    </source>
</reference>
<reference evidence="3" key="1">
    <citation type="submission" date="2023-07" db="EMBL/GenBank/DDBJ databases">
        <title>Draft genome sequence of Agarivorans aestuarii strain ZMCS4, a CAZymes producing bacteria isolated from the marine brown algae Clodostephus spongiosus.</title>
        <authorList>
            <person name="Lorente B."/>
            <person name="Cabral C."/>
            <person name="Frias J."/>
            <person name="Faria J."/>
            <person name="Toubarro D."/>
        </authorList>
    </citation>
    <scope>NUCLEOTIDE SEQUENCE [LARGE SCALE GENOMIC DNA]</scope>
    <source>
        <strain evidence="3">ZMCS4</strain>
    </source>
</reference>
<proteinExistence type="predicted"/>
<comment type="caution">
    <text evidence="2">The sequence shown here is derived from an EMBL/GenBank/DDBJ whole genome shotgun (WGS) entry which is preliminary data.</text>
</comment>
<dbReference type="EMBL" id="JAYDYW010000001">
    <property type="protein sequence ID" value="MEE1672244.1"/>
    <property type="molecule type" value="Genomic_DNA"/>
</dbReference>
<accession>A0ABU7FZU2</accession>
<sequence length="169" mass="17901">MKKLLVIAMVIVTSACSSMADRYDPTVHNSDESAVQVTRAVVLSVTQVRVKPSDIDKQGLHTGLAVATAGGIMAGAGRSEHARDAGAALAVIGLVGAAIEANNNKEIEAFQYLVESTTGDVMEITQADEVALKANSKVMITRYNTGRIKITLDGSQGETFDRTSETQYN</sequence>
<evidence type="ECO:0008006" key="4">
    <source>
        <dbReference type="Google" id="ProtNLM"/>
    </source>
</evidence>
<keyword evidence="3" id="KW-1185">Reference proteome</keyword>
<keyword evidence="1" id="KW-0732">Signal</keyword>
<dbReference type="Proteomes" id="UP001310248">
    <property type="component" value="Unassembled WGS sequence"/>
</dbReference>
<organism evidence="2 3">
    <name type="scientific">Agarivorans aestuarii</name>
    <dbReference type="NCBI Taxonomy" id="1563703"/>
    <lineage>
        <taxon>Bacteria</taxon>
        <taxon>Pseudomonadati</taxon>
        <taxon>Pseudomonadota</taxon>
        <taxon>Gammaproteobacteria</taxon>
        <taxon>Alteromonadales</taxon>
        <taxon>Alteromonadaceae</taxon>
        <taxon>Agarivorans</taxon>
    </lineage>
</organism>
<feature type="signal peptide" evidence="1">
    <location>
        <begin position="1"/>
        <end position="20"/>
    </location>
</feature>
<dbReference type="RefSeq" id="WP_329773538.1">
    <property type="nucleotide sequence ID" value="NZ_JAYDYW010000001.1"/>
</dbReference>